<dbReference type="OrthoDB" id="566238at2759"/>
<dbReference type="EMBL" id="ASPP01006006">
    <property type="protein sequence ID" value="ETO29523.1"/>
    <property type="molecule type" value="Genomic_DNA"/>
</dbReference>
<comment type="caution">
    <text evidence="2">The sequence shown here is derived from an EMBL/GenBank/DDBJ whole genome shotgun (WGS) entry which is preliminary data.</text>
</comment>
<evidence type="ECO:0000259" key="1">
    <source>
        <dbReference type="PROSITE" id="PS50206"/>
    </source>
</evidence>
<gene>
    <name evidence="2" type="ORF">RFI_07597</name>
</gene>
<dbReference type="OMA" id="WYNEGRP"/>
<dbReference type="Pfam" id="PF00581">
    <property type="entry name" value="Rhodanese"/>
    <property type="match status" value="1"/>
</dbReference>
<dbReference type="PROSITE" id="PS50206">
    <property type="entry name" value="RHODANESE_3"/>
    <property type="match status" value="1"/>
</dbReference>
<evidence type="ECO:0000313" key="2">
    <source>
        <dbReference type="EMBL" id="ETO29523.1"/>
    </source>
</evidence>
<proteinExistence type="predicted"/>
<dbReference type="AlphaFoldDB" id="X6NUB8"/>
<dbReference type="CDD" id="cd00158">
    <property type="entry name" value="RHOD"/>
    <property type="match status" value="1"/>
</dbReference>
<keyword evidence="3" id="KW-1185">Reference proteome</keyword>
<feature type="domain" description="Rhodanese" evidence="1">
    <location>
        <begin position="81"/>
        <end position="180"/>
    </location>
</feature>
<sequence>MEVLLQHNKMKGINGAIMNFSNSSSNISLKQKLIALLVAWTLPYLTFKNLFPNVKTKSTQQLFEELNNRSDNEKTEESDQKISQTILLDIREKHEYDISHIGNAVRINSSASAQDVIDKLKSDYKWSEEQVKNTTIYCYCSVGYRSAIMADKLTRHGLPNVYNIDGSLFKWCNEKRPMIDSNNESTQKIHTYNSVWGMLVDSKENKVC</sequence>
<dbReference type="Gene3D" id="3.40.250.10">
    <property type="entry name" value="Rhodanese-like domain"/>
    <property type="match status" value="1"/>
</dbReference>
<accession>X6NUB8</accession>
<organism evidence="2 3">
    <name type="scientific">Reticulomyxa filosa</name>
    <dbReference type="NCBI Taxonomy" id="46433"/>
    <lineage>
        <taxon>Eukaryota</taxon>
        <taxon>Sar</taxon>
        <taxon>Rhizaria</taxon>
        <taxon>Retaria</taxon>
        <taxon>Foraminifera</taxon>
        <taxon>Monothalamids</taxon>
        <taxon>Reticulomyxidae</taxon>
        <taxon>Reticulomyxa</taxon>
    </lineage>
</organism>
<dbReference type="PANTHER" id="PTHR43031:SF1">
    <property type="entry name" value="PYRIDINE NUCLEOTIDE-DISULPHIDE OXIDOREDUCTASE"/>
    <property type="match status" value="1"/>
</dbReference>
<reference evidence="2 3" key="1">
    <citation type="journal article" date="2013" name="Curr. Biol.">
        <title>The Genome of the Foraminiferan Reticulomyxa filosa.</title>
        <authorList>
            <person name="Glockner G."/>
            <person name="Hulsmann N."/>
            <person name="Schleicher M."/>
            <person name="Noegel A.A."/>
            <person name="Eichinger L."/>
            <person name="Gallinger C."/>
            <person name="Pawlowski J."/>
            <person name="Sierra R."/>
            <person name="Euteneuer U."/>
            <person name="Pillet L."/>
            <person name="Moustafa A."/>
            <person name="Platzer M."/>
            <person name="Groth M."/>
            <person name="Szafranski K."/>
            <person name="Schliwa M."/>
        </authorList>
    </citation>
    <scope>NUCLEOTIDE SEQUENCE [LARGE SCALE GENOMIC DNA]</scope>
</reference>
<dbReference type="SUPFAM" id="SSF52821">
    <property type="entry name" value="Rhodanese/Cell cycle control phosphatase"/>
    <property type="match status" value="1"/>
</dbReference>
<evidence type="ECO:0000313" key="3">
    <source>
        <dbReference type="Proteomes" id="UP000023152"/>
    </source>
</evidence>
<dbReference type="InterPro" id="IPR001763">
    <property type="entry name" value="Rhodanese-like_dom"/>
</dbReference>
<protein>
    <submittedName>
        <fullName evidence="2">Rhodanese domain protein</fullName>
    </submittedName>
</protein>
<dbReference type="PANTHER" id="PTHR43031">
    <property type="entry name" value="FAD-DEPENDENT OXIDOREDUCTASE"/>
    <property type="match status" value="1"/>
</dbReference>
<name>X6NUB8_RETFI</name>
<dbReference type="InterPro" id="IPR036873">
    <property type="entry name" value="Rhodanese-like_dom_sf"/>
</dbReference>
<dbReference type="SMART" id="SM00450">
    <property type="entry name" value="RHOD"/>
    <property type="match status" value="1"/>
</dbReference>
<dbReference type="InterPro" id="IPR050229">
    <property type="entry name" value="GlpE_sulfurtransferase"/>
</dbReference>
<dbReference type="Proteomes" id="UP000023152">
    <property type="component" value="Unassembled WGS sequence"/>
</dbReference>